<name>A0A833NAL5_MARNT</name>
<organism evidence="1 2">
    <name type="scientific">Marinobacter nauticus</name>
    <name type="common">Marinobacter hydrocarbonoclasticus</name>
    <name type="synonym">Marinobacter aquaeolei</name>
    <dbReference type="NCBI Taxonomy" id="2743"/>
    <lineage>
        <taxon>Bacteria</taxon>
        <taxon>Pseudomonadati</taxon>
        <taxon>Pseudomonadota</taxon>
        <taxon>Gammaproteobacteria</taxon>
        <taxon>Pseudomonadales</taxon>
        <taxon>Marinobacteraceae</taxon>
        <taxon>Marinobacter</taxon>
    </lineage>
</organism>
<accession>A0A833NAL5</accession>
<evidence type="ECO:0008006" key="3">
    <source>
        <dbReference type="Google" id="ProtNLM"/>
    </source>
</evidence>
<proteinExistence type="predicted"/>
<dbReference type="Proteomes" id="UP000469950">
    <property type="component" value="Unassembled WGS sequence"/>
</dbReference>
<dbReference type="InterPro" id="IPR010064">
    <property type="entry name" value="HK97-gp10_tail"/>
</dbReference>
<dbReference type="EMBL" id="WBMP01000009">
    <property type="protein sequence ID" value="KAE8545348.1"/>
    <property type="molecule type" value="Genomic_DNA"/>
</dbReference>
<dbReference type="AlphaFoldDB" id="A0A833NAL5"/>
<dbReference type="NCBIfam" id="TIGR01725">
    <property type="entry name" value="phge_HK97_gp10"/>
    <property type="match status" value="1"/>
</dbReference>
<dbReference type="Pfam" id="PF04883">
    <property type="entry name" value="HK97-gp10_like"/>
    <property type="match status" value="1"/>
</dbReference>
<sequence>MASDGISYEMTGLPELLGKLDELEYDLKRKGGRFALRKAAQVLREQARQNAARIDDPVTGRSIADNIDIRWSGRTFKRTGNMMFRLGVLTGSTRNLEPGNPDTGAGGATPHAMLVELGTENAPAQPYLRPVVNQAGQEAVSEFIKQYGKSIDRALKRARKKAGVK</sequence>
<dbReference type="RefSeq" id="WP_153740909.1">
    <property type="nucleotide sequence ID" value="NZ_WBMP01000009.1"/>
</dbReference>
<reference evidence="1 2" key="1">
    <citation type="submission" date="2019-10" db="EMBL/GenBank/DDBJ databases">
        <title>Draft genome sequence of Marinobacter hydrocarbonoclasticus NCT7M from the microbiome of the marine copepod.</title>
        <authorList>
            <person name="Nuttall R."/>
            <person name="Sharma G."/>
            <person name="Moisander P."/>
        </authorList>
    </citation>
    <scope>NUCLEOTIDE SEQUENCE [LARGE SCALE GENOMIC DNA]</scope>
    <source>
        <strain evidence="1 2">NCT7M</strain>
    </source>
</reference>
<evidence type="ECO:0000313" key="2">
    <source>
        <dbReference type="Proteomes" id="UP000469950"/>
    </source>
</evidence>
<gene>
    <name evidence="1" type="ORF">F6453_2320</name>
</gene>
<evidence type="ECO:0000313" key="1">
    <source>
        <dbReference type="EMBL" id="KAE8545348.1"/>
    </source>
</evidence>
<comment type="caution">
    <text evidence="1">The sequence shown here is derived from an EMBL/GenBank/DDBJ whole genome shotgun (WGS) entry which is preliminary data.</text>
</comment>
<protein>
    <recommendedName>
        <fullName evidence="3">HK97 gp10 family phage protein</fullName>
    </recommendedName>
</protein>